<evidence type="ECO:0000313" key="4">
    <source>
        <dbReference type="EMBL" id="AHY47729.1"/>
    </source>
</evidence>
<evidence type="ECO:0000256" key="2">
    <source>
        <dbReference type="RuleBase" id="RU003749"/>
    </source>
</evidence>
<evidence type="ECO:0000256" key="1">
    <source>
        <dbReference type="ARBA" id="ARBA00009013"/>
    </source>
</evidence>
<dbReference type="Proteomes" id="UP000025229">
    <property type="component" value="Chromosome"/>
</dbReference>
<dbReference type="NCBIfam" id="TIGR00377">
    <property type="entry name" value="ant_ant_sig"/>
    <property type="match status" value="1"/>
</dbReference>
<dbReference type="OrthoDB" id="9793697at2"/>
<dbReference type="CDD" id="cd07043">
    <property type="entry name" value="STAS_anti-anti-sigma_factors"/>
    <property type="match status" value="1"/>
</dbReference>
<keyword evidence="6" id="KW-1185">Reference proteome</keyword>
<dbReference type="PROSITE" id="PS50801">
    <property type="entry name" value="STAS"/>
    <property type="match status" value="1"/>
</dbReference>
<dbReference type="HOGENOM" id="CLU_115403_3_2_11"/>
<evidence type="ECO:0000313" key="6">
    <source>
        <dbReference type="Proteomes" id="UP000025229"/>
    </source>
</evidence>
<dbReference type="RefSeq" id="WP_051589790.1">
    <property type="nucleotide sequence ID" value="NZ_CP007514.1"/>
</dbReference>
<dbReference type="InterPro" id="IPR003658">
    <property type="entry name" value="Anti-sigma_ant"/>
</dbReference>
<dbReference type="EMBL" id="CP007514">
    <property type="protein sequence ID" value="AHY47729.1"/>
    <property type="molecule type" value="Genomic_DNA"/>
</dbReference>
<dbReference type="KEGG" id="rrd:RradSPS_2446"/>
<dbReference type="PANTHER" id="PTHR33495">
    <property type="entry name" value="ANTI-SIGMA FACTOR ANTAGONIST TM_1081-RELATED-RELATED"/>
    <property type="match status" value="1"/>
</dbReference>
<feature type="domain" description="STAS" evidence="3">
    <location>
        <begin position="16"/>
        <end position="112"/>
    </location>
</feature>
<sequence length="112" mass="12393">MDFDVSIDEHAEEYSIVTVRGEVDLHTAPKVQYAIERAQENGGGPVVVVDMGGIDFMDSTALSMFARCKDNLEGQGTHLRFAAPSKAVERIFSVTGFRDYFDIFPTREEATA</sequence>
<accession>A0A023X6N3</accession>
<evidence type="ECO:0000313" key="5">
    <source>
        <dbReference type="EMBL" id="MDX5895132.1"/>
    </source>
</evidence>
<dbReference type="STRING" id="42256.RradSPS_2446"/>
<organism evidence="4 6">
    <name type="scientific">Rubrobacter radiotolerans</name>
    <name type="common">Arthrobacter radiotolerans</name>
    <dbReference type="NCBI Taxonomy" id="42256"/>
    <lineage>
        <taxon>Bacteria</taxon>
        <taxon>Bacillati</taxon>
        <taxon>Actinomycetota</taxon>
        <taxon>Rubrobacteria</taxon>
        <taxon>Rubrobacterales</taxon>
        <taxon>Rubrobacteraceae</taxon>
        <taxon>Rubrobacter</taxon>
    </lineage>
</organism>
<name>A0A023X6N3_RUBRA</name>
<proteinExistence type="inferred from homology"/>
<reference evidence="4 6" key="1">
    <citation type="submission" date="2014-03" db="EMBL/GenBank/DDBJ databases">
        <title>Complete genome sequence of the Radio-Resistant Rubrobacter radiotolerans RSPS-4.</title>
        <authorList>
            <person name="Egas C.C."/>
            <person name="Barroso C.C."/>
            <person name="Froufe H.J.C."/>
            <person name="Pacheco J.J."/>
            <person name="Albuquerque L.L."/>
            <person name="da Costa M.M.S."/>
        </authorList>
    </citation>
    <scope>NUCLEOTIDE SEQUENCE [LARGE SCALE GENOMIC DNA]</scope>
    <source>
        <strain evidence="4 6">RSPS-4</strain>
    </source>
</reference>
<dbReference type="Gene3D" id="3.30.750.24">
    <property type="entry name" value="STAS domain"/>
    <property type="match status" value="1"/>
</dbReference>
<dbReference type="GO" id="GO:0043856">
    <property type="term" value="F:anti-sigma factor antagonist activity"/>
    <property type="evidence" value="ECO:0007669"/>
    <property type="project" value="InterPro"/>
</dbReference>
<dbReference type="InterPro" id="IPR002645">
    <property type="entry name" value="STAS_dom"/>
</dbReference>
<dbReference type="PANTHER" id="PTHR33495:SF2">
    <property type="entry name" value="ANTI-SIGMA FACTOR ANTAGONIST TM_1081-RELATED"/>
    <property type="match status" value="1"/>
</dbReference>
<dbReference type="eggNOG" id="COG1366">
    <property type="taxonomic scope" value="Bacteria"/>
</dbReference>
<dbReference type="EMBL" id="JAWXXX010000001">
    <property type="protein sequence ID" value="MDX5895132.1"/>
    <property type="molecule type" value="Genomic_DNA"/>
</dbReference>
<protein>
    <recommendedName>
        <fullName evidence="2">Anti-sigma factor antagonist</fullName>
    </recommendedName>
</protein>
<reference evidence="5" key="2">
    <citation type="submission" date="2023-11" db="EMBL/GenBank/DDBJ databases">
        <title>MicrobeMod: A computational toolkit for identifying prokaryotic methylation and restriction-modification with nanopore sequencing.</title>
        <authorList>
            <person name="Crits-Christoph A."/>
            <person name="Kang S.C."/>
            <person name="Lee H."/>
            <person name="Ostrov N."/>
        </authorList>
    </citation>
    <scope>NUCLEOTIDE SEQUENCE</scope>
    <source>
        <strain evidence="5">ATCC 51242</strain>
    </source>
</reference>
<dbReference type="InterPro" id="IPR036513">
    <property type="entry name" value="STAS_dom_sf"/>
</dbReference>
<dbReference type="Proteomes" id="UP001281130">
    <property type="component" value="Unassembled WGS sequence"/>
</dbReference>
<evidence type="ECO:0000259" key="3">
    <source>
        <dbReference type="PROSITE" id="PS50801"/>
    </source>
</evidence>
<dbReference type="SUPFAM" id="SSF52091">
    <property type="entry name" value="SpoIIaa-like"/>
    <property type="match status" value="1"/>
</dbReference>
<dbReference type="AlphaFoldDB" id="A0A023X6N3"/>
<gene>
    <name evidence="4" type="ORF">RradSPS_2446</name>
    <name evidence="5" type="ORF">SIL72_13980</name>
</gene>
<dbReference type="Pfam" id="PF01740">
    <property type="entry name" value="STAS"/>
    <property type="match status" value="1"/>
</dbReference>
<comment type="similarity">
    <text evidence="1 2">Belongs to the anti-sigma-factor antagonist family.</text>
</comment>